<reference evidence="2" key="1">
    <citation type="submission" date="2022-10" db="EMBL/GenBank/DDBJ databases">
        <title>Complete genome sequence resource for Xanthomonas hortorum isolated from Greek Oregano.</title>
        <authorList>
            <person name="Gonzalez-Tobon J."/>
            <person name="Helmann T.C."/>
            <person name="Daughtrey M."/>
            <person name="Stodghill P.V."/>
            <person name="Filiatrault M.J."/>
        </authorList>
    </citation>
    <scope>NUCLEOTIDE SEQUENCE</scope>
    <source>
        <strain evidence="2">Oregano 108</strain>
    </source>
</reference>
<proteinExistence type="predicted"/>
<accession>A0AA47EUR5</accession>
<organism evidence="2 3">
    <name type="scientific">Xanthomonas hortorum</name>
    <dbReference type="NCBI Taxonomy" id="56454"/>
    <lineage>
        <taxon>Bacteria</taxon>
        <taxon>Pseudomonadati</taxon>
        <taxon>Pseudomonadota</taxon>
        <taxon>Gammaproteobacteria</taxon>
        <taxon>Lysobacterales</taxon>
        <taxon>Lysobacteraceae</taxon>
        <taxon>Xanthomonas</taxon>
    </lineage>
</organism>
<sequence length="116" mass="12729">MARDDADTDRQTLMDQGALGAGPSEDYKARVDGLDNVVRDCMHVSQGFAGIKSPSGRHYYASILFTALVTRAVSLLKLAPHTPWASNLIEHWDYASVAGITRTILELRLAFSLPVR</sequence>
<evidence type="ECO:0000313" key="2">
    <source>
        <dbReference type="EMBL" id="WAH65707.1"/>
    </source>
</evidence>
<dbReference type="EMBL" id="CP107241">
    <property type="protein sequence ID" value="WAH65707.1"/>
    <property type="molecule type" value="Genomic_DNA"/>
</dbReference>
<name>A0AA47EUR5_9XANT</name>
<evidence type="ECO:0000313" key="3">
    <source>
        <dbReference type="Proteomes" id="UP001164737"/>
    </source>
</evidence>
<evidence type="ECO:0000256" key="1">
    <source>
        <dbReference type="SAM" id="MobiDB-lite"/>
    </source>
</evidence>
<feature type="compositionally biased region" description="Basic and acidic residues" evidence="1">
    <location>
        <begin position="1"/>
        <end position="12"/>
    </location>
</feature>
<protein>
    <submittedName>
        <fullName evidence="2">Uncharacterized protein</fullName>
    </submittedName>
</protein>
<gene>
    <name evidence="2" type="ORF">OEG85_07115</name>
</gene>
<feature type="region of interest" description="Disordered" evidence="1">
    <location>
        <begin position="1"/>
        <end position="26"/>
    </location>
</feature>
<dbReference type="RefSeq" id="WP_268214498.1">
    <property type="nucleotide sequence ID" value="NZ_CP107241.1"/>
</dbReference>
<dbReference type="Proteomes" id="UP001164737">
    <property type="component" value="Chromosome"/>
</dbReference>
<dbReference type="AlphaFoldDB" id="A0AA47EUR5"/>